<feature type="region of interest" description="Disordered" evidence="5">
    <location>
        <begin position="307"/>
        <end position="326"/>
    </location>
</feature>
<keyword evidence="3" id="KW-0648">Protein biosynthesis</keyword>
<dbReference type="Proteomes" id="UP001165063">
    <property type="component" value="Unassembled WGS sequence"/>
</dbReference>
<dbReference type="InterPro" id="IPR050057">
    <property type="entry name" value="Prokaryotic/Mito_RF"/>
</dbReference>
<dbReference type="GO" id="GO:0005739">
    <property type="term" value="C:mitochondrion"/>
    <property type="evidence" value="ECO:0007669"/>
    <property type="project" value="UniProtKB-ARBA"/>
</dbReference>
<comment type="similarity">
    <text evidence="1">Belongs to the prokaryotic/mitochondrial release factor family.</text>
</comment>
<dbReference type="InterPro" id="IPR045853">
    <property type="entry name" value="Pep_chain_release_fac_I_sf"/>
</dbReference>
<dbReference type="OrthoDB" id="2019491at2759"/>
<protein>
    <recommendedName>
        <fullName evidence="4">Peptide chain release factor 1, mitochondrial</fullName>
    </recommendedName>
</protein>
<name>A0A9W6Z111_AMBMO</name>
<evidence type="ECO:0000256" key="5">
    <source>
        <dbReference type="SAM" id="MobiDB-lite"/>
    </source>
</evidence>
<organism evidence="7 8">
    <name type="scientific">Ambrosiozyma monospora</name>
    <name type="common">Yeast</name>
    <name type="synonym">Endomycopsis monosporus</name>
    <dbReference type="NCBI Taxonomy" id="43982"/>
    <lineage>
        <taxon>Eukaryota</taxon>
        <taxon>Fungi</taxon>
        <taxon>Dikarya</taxon>
        <taxon>Ascomycota</taxon>
        <taxon>Saccharomycotina</taxon>
        <taxon>Pichiomycetes</taxon>
        <taxon>Pichiales</taxon>
        <taxon>Pichiaceae</taxon>
        <taxon>Ambrosiozyma</taxon>
    </lineage>
</organism>
<evidence type="ECO:0000256" key="1">
    <source>
        <dbReference type="ARBA" id="ARBA00010835"/>
    </source>
</evidence>
<keyword evidence="8" id="KW-1185">Reference proteome</keyword>
<evidence type="ECO:0000256" key="4">
    <source>
        <dbReference type="ARBA" id="ARBA00067174"/>
    </source>
</evidence>
<proteinExistence type="inferred from homology"/>
<dbReference type="SUPFAM" id="SSF75620">
    <property type="entry name" value="Release factor"/>
    <property type="match status" value="1"/>
</dbReference>
<dbReference type="Pfam" id="PF00472">
    <property type="entry name" value="RF-1"/>
    <property type="match status" value="1"/>
</dbReference>
<sequence length="388" mass="43977">MPFFKMYSTESDTPSDHDIETLHPSLLKKAELLQHELQVLEKKMSEGGEFKVEDSKNYTRLSTISGIYNHFLESQSNYSELQAMISDESDESLREEAEEELKSAIPELKKATSRLKTKLLPAHPFAEKPCLLELRPGAGGQEANIFTEELLEMYIKYCQIHRWSYEIISKTQHDSGNGITEATLSVNEPGSYDRLRHEAGVHRVQRVPQTETKGRVHTSAAGVVVLPKIGDEKTDPDARTFAPGELRIDVMRASGAGGQHVNTTESAVRITHVPTGITVHIQDERSQHKNKDKAMSVIKARLAEKEMREKAEEERNARTGQVSSVDRSDKIRTYNFQQGRVSDHRCNYTLYDIDGCLNGEKLDDIIDHVEQSETEERSKELIEELEKN</sequence>
<evidence type="ECO:0000313" key="7">
    <source>
        <dbReference type="EMBL" id="GMG37550.1"/>
    </source>
</evidence>
<dbReference type="InterPro" id="IPR000352">
    <property type="entry name" value="Pep_chain_release_fac_I"/>
</dbReference>
<dbReference type="InterPro" id="IPR005139">
    <property type="entry name" value="PCRF"/>
</dbReference>
<feature type="compositionally biased region" description="Basic and acidic residues" evidence="5">
    <location>
        <begin position="307"/>
        <end position="317"/>
    </location>
</feature>
<evidence type="ECO:0000256" key="2">
    <source>
        <dbReference type="ARBA" id="ARBA00022481"/>
    </source>
</evidence>
<comment type="caution">
    <text evidence="7">The sequence shown here is derived from an EMBL/GenBank/DDBJ whole genome shotgun (WGS) entry which is preliminary data.</text>
</comment>
<feature type="domain" description="Prokaryotic-type class I peptide chain release factors" evidence="6">
    <location>
        <begin position="252"/>
        <end position="268"/>
    </location>
</feature>
<dbReference type="EMBL" id="BSXU01002437">
    <property type="protein sequence ID" value="GMG37550.1"/>
    <property type="molecule type" value="Genomic_DNA"/>
</dbReference>
<dbReference type="AlphaFoldDB" id="A0A9W6Z111"/>
<dbReference type="Gene3D" id="3.30.70.1660">
    <property type="match status" value="2"/>
</dbReference>
<dbReference type="GO" id="GO:0032543">
    <property type="term" value="P:mitochondrial translation"/>
    <property type="evidence" value="ECO:0007669"/>
    <property type="project" value="UniProtKB-ARBA"/>
</dbReference>
<dbReference type="PANTHER" id="PTHR43804">
    <property type="entry name" value="LD18447P"/>
    <property type="match status" value="1"/>
</dbReference>
<dbReference type="Gene3D" id="3.30.160.20">
    <property type="match status" value="1"/>
</dbReference>
<dbReference type="PROSITE" id="PS00745">
    <property type="entry name" value="RF_PROK_I"/>
    <property type="match status" value="1"/>
</dbReference>
<evidence type="ECO:0000256" key="3">
    <source>
        <dbReference type="ARBA" id="ARBA00022917"/>
    </source>
</evidence>
<gene>
    <name evidence="7" type="ORF">Amon01_000482800</name>
</gene>
<accession>A0A9W6Z111</accession>
<reference evidence="7" key="1">
    <citation type="submission" date="2023-04" db="EMBL/GenBank/DDBJ databases">
        <title>Ambrosiozyma monospora NBRC 1965.</title>
        <authorList>
            <person name="Ichikawa N."/>
            <person name="Sato H."/>
            <person name="Tonouchi N."/>
        </authorList>
    </citation>
    <scope>NUCLEOTIDE SEQUENCE</scope>
    <source>
        <strain evidence="7">NBRC 1965</strain>
    </source>
</reference>
<dbReference type="FunFam" id="3.30.160.20:FF:000004">
    <property type="entry name" value="Peptide chain release factor 1"/>
    <property type="match status" value="1"/>
</dbReference>
<dbReference type="PANTHER" id="PTHR43804:SF7">
    <property type="entry name" value="LD18447P"/>
    <property type="match status" value="1"/>
</dbReference>
<dbReference type="Gene3D" id="6.10.140.1950">
    <property type="match status" value="1"/>
</dbReference>
<evidence type="ECO:0000313" key="8">
    <source>
        <dbReference type="Proteomes" id="UP001165063"/>
    </source>
</evidence>
<dbReference type="GO" id="GO:0003747">
    <property type="term" value="F:translation release factor activity"/>
    <property type="evidence" value="ECO:0007669"/>
    <property type="project" value="InterPro"/>
</dbReference>
<evidence type="ECO:0000259" key="6">
    <source>
        <dbReference type="PROSITE" id="PS00745"/>
    </source>
</evidence>
<keyword evidence="2" id="KW-0488">Methylation</keyword>
<dbReference type="SMART" id="SM00937">
    <property type="entry name" value="PCRF"/>
    <property type="match status" value="1"/>
</dbReference>
<dbReference type="Pfam" id="PF03462">
    <property type="entry name" value="PCRF"/>
    <property type="match status" value="1"/>
</dbReference>